<name>A0A182FWX9_ANOAL</name>
<reference evidence="1" key="2">
    <citation type="submission" date="2022-08" db="UniProtKB">
        <authorList>
            <consortium name="EnsemblMetazoa"/>
        </authorList>
    </citation>
    <scope>IDENTIFICATION</scope>
    <source>
        <strain evidence="1">STECLA/ALBI9_A</strain>
    </source>
</reference>
<dbReference type="Proteomes" id="UP000069272">
    <property type="component" value="Chromosome 2L"/>
</dbReference>
<proteinExistence type="predicted"/>
<keyword evidence="2" id="KW-1185">Reference proteome</keyword>
<accession>A0A182FWX9</accession>
<organism evidence="1 2">
    <name type="scientific">Anopheles albimanus</name>
    <name type="common">New world malaria mosquito</name>
    <dbReference type="NCBI Taxonomy" id="7167"/>
    <lineage>
        <taxon>Eukaryota</taxon>
        <taxon>Metazoa</taxon>
        <taxon>Ecdysozoa</taxon>
        <taxon>Arthropoda</taxon>
        <taxon>Hexapoda</taxon>
        <taxon>Insecta</taxon>
        <taxon>Pterygota</taxon>
        <taxon>Neoptera</taxon>
        <taxon>Endopterygota</taxon>
        <taxon>Diptera</taxon>
        <taxon>Nematocera</taxon>
        <taxon>Culicoidea</taxon>
        <taxon>Culicidae</taxon>
        <taxon>Anophelinae</taxon>
        <taxon>Anopheles</taxon>
    </lineage>
</organism>
<dbReference type="EnsemblMetazoa" id="AALB014163-RA">
    <property type="protein sequence ID" value="AALB014163-PA"/>
    <property type="gene ID" value="AALB014163"/>
</dbReference>
<sequence length="37" mass="4404">MKIVSRDSRQHQWIIVRYGFRTSIVTLCAKLLLETQI</sequence>
<protein>
    <submittedName>
        <fullName evidence="1">Uncharacterized protein</fullName>
    </submittedName>
</protein>
<dbReference type="AlphaFoldDB" id="A0A182FWX9"/>
<evidence type="ECO:0000313" key="2">
    <source>
        <dbReference type="Proteomes" id="UP000069272"/>
    </source>
</evidence>
<evidence type="ECO:0000313" key="1">
    <source>
        <dbReference type="EnsemblMetazoa" id="AALB014163-PA"/>
    </source>
</evidence>
<reference evidence="1 2" key="1">
    <citation type="journal article" date="2017" name="G3 (Bethesda)">
        <title>The Physical Genome Mapping of Anopheles albimanus Corrected Scaffold Misassemblies and Identified Interarm Rearrangements in Genus Anopheles.</title>
        <authorList>
            <person name="Artemov G.N."/>
            <person name="Peery A.N."/>
            <person name="Jiang X."/>
            <person name="Tu Z."/>
            <person name="Stegniy V.N."/>
            <person name="Sharakhova M.V."/>
            <person name="Sharakhov I.V."/>
        </authorList>
    </citation>
    <scope>NUCLEOTIDE SEQUENCE [LARGE SCALE GENOMIC DNA]</scope>
    <source>
        <strain evidence="1 2">ALBI9_A</strain>
    </source>
</reference>